<dbReference type="PROSITE" id="PS51186">
    <property type="entry name" value="GNAT"/>
    <property type="match status" value="1"/>
</dbReference>
<dbReference type="Gene3D" id="3.40.630.30">
    <property type="match status" value="1"/>
</dbReference>
<dbReference type="InterPro" id="IPR000182">
    <property type="entry name" value="GNAT_dom"/>
</dbReference>
<comment type="caution">
    <text evidence="2">The sequence shown here is derived from an EMBL/GenBank/DDBJ whole genome shotgun (WGS) entry which is preliminary data.</text>
</comment>
<accession>A0ABQ3MNI6</accession>
<evidence type="ECO:0000313" key="2">
    <source>
        <dbReference type="EMBL" id="GHH50422.1"/>
    </source>
</evidence>
<gene>
    <name evidence="2" type="ORF">GCM10017774_59250</name>
</gene>
<reference evidence="3" key="1">
    <citation type="journal article" date="2019" name="Int. J. Syst. Evol. Microbiol.">
        <title>The Global Catalogue of Microorganisms (GCM) 10K type strain sequencing project: providing services to taxonomists for standard genome sequencing and annotation.</title>
        <authorList>
            <consortium name="The Broad Institute Genomics Platform"/>
            <consortium name="The Broad Institute Genome Sequencing Center for Infectious Disease"/>
            <person name="Wu L."/>
            <person name="Ma J."/>
        </authorList>
    </citation>
    <scope>NUCLEOTIDE SEQUENCE [LARGE SCALE GENOMIC DNA]</scope>
    <source>
        <strain evidence="3">CGMCC 4.7367</strain>
    </source>
</reference>
<dbReference type="EMBL" id="BNAR01000010">
    <property type="protein sequence ID" value="GHH50422.1"/>
    <property type="molecule type" value="Genomic_DNA"/>
</dbReference>
<proteinExistence type="predicted"/>
<dbReference type="InterPro" id="IPR051554">
    <property type="entry name" value="Acetyltransferase_Eis"/>
</dbReference>
<dbReference type="RefSeq" id="WP_229905186.1">
    <property type="nucleotide sequence ID" value="NZ_BNAR01000010.1"/>
</dbReference>
<dbReference type="PANTHER" id="PTHR37817">
    <property type="entry name" value="N-ACETYLTRANSFERASE EIS"/>
    <property type="match status" value="1"/>
</dbReference>
<evidence type="ECO:0000313" key="3">
    <source>
        <dbReference type="Proteomes" id="UP000605568"/>
    </source>
</evidence>
<keyword evidence="3" id="KW-1185">Reference proteome</keyword>
<dbReference type="Proteomes" id="UP000605568">
    <property type="component" value="Unassembled WGS sequence"/>
</dbReference>
<dbReference type="Pfam" id="PF13527">
    <property type="entry name" value="Acetyltransf_9"/>
    <property type="match status" value="1"/>
</dbReference>
<dbReference type="SUPFAM" id="SSF55729">
    <property type="entry name" value="Acyl-CoA N-acyltransferases (Nat)"/>
    <property type="match status" value="1"/>
</dbReference>
<dbReference type="InterPro" id="IPR016181">
    <property type="entry name" value="Acyl_CoA_acyltransferase"/>
</dbReference>
<dbReference type="PANTHER" id="PTHR37817:SF1">
    <property type="entry name" value="N-ACETYLTRANSFERASE EIS"/>
    <property type="match status" value="1"/>
</dbReference>
<name>A0ABQ3MNI6_9PSEU</name>
<feature type="domain" description="N-acetyltransferase" evidence="1">
    <location>
        <begin position="1"/>
        <end position="142"/>
    </location>
</feature>
<organism evidence="2 3">
    <name type="scientific">Lentzea cavernae</name>
    <dbReference type="NCBI Taxonomy" id="2020703"/>
    <lineage>
        <taxon>Bacteria</taxon>
        <taxon>Bacillati</taxon>
        <taxon>Actinomycetota</taxon>
        <taxon>Actinomycetes</taxon>
        <taxon>Pseudonocardiales</taxon>
        <taxon>Pseudonocardiaceae</taxon>
        <taxon>Lentzea</taxon>
    </lineage>
</organism>
<evidence type="ECO:0000259" key="1">
    <source>
        <dbReference type="PROSITE" id="PS51186"/>
    </source>
</evidence>
<dbReference type="CDD" id="cd04301">
    <property type="entry name" value="NAT_SF"/>
    <property type="match status" value="1"/>
</dbReference>
<protein>
    <recommendedName>
        <fullName evidence="1">N-acetyltransferase domain-containing protein</fullName>
    </recommendedName>
</protein>
<sequence length="380" mass="42050">MDIRTSRPEDVDQVEKLVVSRMDPSDGVDARLLMTDPDAGSDWVGVAADGDRIVSTATLMDETVTLAGLDIPAGQVEQVATDSEYEGRGLVRQLMNWAHNRSRQRGHLVQVMIGIPYFYRQFGYTYSIPVKQTRKLTTKPEPVAAHTIRRATEADIPVLQRFQDDTQRTTDLRMGHSTACWRWLVNRTGSTTWIVDRDGSPVASGRSTPPEEGDVVLGEITGIDDDAVKALVALVNPDEVMERLPVLEQFLGSDDPDVKQYLVRIPDVPGLLEHLRPVFTRRLRGQDPADVVLGFFRTHVRFRWDGTEMGPYEWGGTLLAPGSEGGAGIAPDLLASLLFGPHGIDGLRQLHTDVYPGPQKALMNALFPPISSDLLTFYLP</sequence>